<evidence type="ECO:0000256" key="1">
    <source>
        <dbReference type="ARBA" id="ARBA00001917"/>
    </source>
</evidence>
<dbReference type="NCBIfam" id="NF008275">
    <property type="entry name" value="PRK11053.1"/>
    <property type="match status" value="1"/>
</dbReference>
<dbReference type="RefSeq" id="WP_306374349.1">
    <property type="nucleotide sequence ID" value="NZ_JASAYK010000004.1"/>
</dbReference>
<dbReference type="SUPFAM" id="SSF55469">
    <property type="entry name" value="FMN-dependent nitroreductase-like"/>
    <property type="match status" value="1"/>
</dbReference>
<protein>
    <submittedName>
        <fullName evidence="8">Oxygen-insensitive NAD(P)H nitroreductase</fullName>
        <ecNumber evidence="8">1.5.1.34</ecNumber>
    </submittedName>
</protein>
<feature type="domain" description="Nitroreductase" evidence="7">
    <location>
        <begin position="8"/>
        <end position="193"/>
    </location>
</feature>
<comment type="cofactor">
    <cofactor evidence="1">
        <name>FMN</name>
        <dbReference type="ChEBI" id="CHEBI:58210"/>
    </cofactor>
</comment>
<dbReference type="InterPro" id="IPR033878">
    <property type="entry name" value="NfsB-like"/>
</dbReference>
<gene>
    <name evidence="8" type="primary">nfsB</name>
    <name evidence="8" type="ORF">QJU97_00430</name>
</gene>
<name>A0AAJ6NBT4_9PAST</name>
<dbReference type="PANTHER" id="PTHR43673">
    <property type="entry name" value="NAD(P)H NITROREDUCTASE YDGI-RELATED"/>
    <property type="match status" value="1"/>
</dbReference>
<evidence type="ECO:0000256" key="4">
    <source>
        <dbReference type="ARBA" id="ARBA00022643"/>
    </source>
</evidence>
<dbReference type="Pfam" id="PF00881">
    <property type="entry name" value="Nitroreductase"/>
    <property type="match status" value="1"/>
</dbReference>
<evidence type="ECO:0000256" key="3">
    <source>
        <dbReference type="ARBA" id="ARBA00022630"/>
    </source>
</evidence>
<keyword evidence="5" id="KW-0521">NADP</keyword>
<evidence type="ECO:0000313" key="9">
    <source>
        <dbReference type="Proteomes" id="UP001231736"/>
    </source>
</evidence>
<keyword evidence="6 8" id="KW-0560">Oxidoreductase</keyword>
<dbReference type="Gene3D" id="3.40.109.10">
    <property type="entry name" value="NADH Oxidase"/>
    <property type="match status" value="1"/>
</dbReference>
<evidence type="ECO:0000313" key="8">
    <source>
        <dbReference type="EMBL" id="MDP8173932.1"/>
    </source>
</evidence>
<comment type="similarity">
    <text evidence="2">Belongs to the nitroreductase family.</text>
</comment>
<evidence type="ECO:0000256" key="6">
    <source>
        <dbReference type="ARBA" id="ARBA00023002"/>
    </source>
</evidence>
<dbReference type="Proteomes" id="UP001231736">
    <property type="component" value="Unassembled WGS sequence"/>
</dbReference>
<dbReference type="InterPro" id="IPR000415">
    <property type="entry name" value="Nitroreductase-like"/>
</dbReference>
<evidence type="ECO:0000256" key="2">
    <source>
        <dbReference type="ARBA" id="ARBA00007118"/>
    </source>
</evidence>
<sequence>MSILETAKKRYSTKSFNPNKKISDADIHTLKTIYQLSPSSINIQPWHTLITDSEERKKQITQATQGNYIFNEQKILDASHIMVLCVRNDIDQNHLDKLLTKEQADGRIPNEEIYNMTRDLRNGFLASHSEKPELLQTWATNQIYIALGGLLLAAADMGIDTLTMEGFDPNVLSDVLGLKEKSLMPVTLVALGYHTDDDFNAKLPKSRFELDEIFTHF</sequence>
<evidence type="ECO:0000256" key="5">
    <source>
        <dbReference type="ARBA" id="ARBA00022857"/>
    </source>
</evidence>
<proteinExistence type="inferred from homology"/>
<evidence type="ECO:0000259" key="7">
    <source>
        <dbReference type="Pfam" id="PF00881"/>
    </source>
</evidence>
<keyword evidence="3" id="KW-0285">Flavoprotein</keyword>
<dbReference type="CDD" id="cd02149">
    <property type="entry name" value="NfsB-like"/>
    <property type="match status" value="1"/>
</dbReference>
<dbReference type="AlphaFoldDB" id="A0AAJ6NBT4"/>
<reference evidence="8" key="1">
    <citation type="journal article" date="2023" name="Front. Microbiol.">
        <title>Phylogeography and host specificity of Pasteurellaceae pathogenic to sea-farmed fish in the north-east Atlantic.</title>
        <authorList>
            <person name="Gulla S."/>
            <person name="Colquhoun D.J."/>
            <person name="Olsen A.B."/>
            <person name="Spilsberg B."/>
            <person name="Lagesen K."/>
            <person name="Aakesson C.P."/>
            <person name="Strom S."/>
            <person name="Manji F."/>
            <person name="Birkbeck T.H."/>
            <person name="Nilsen H.K."/>
        </authorList>
    </citation>
    <scope>NUCLEOTIDE SEQUENCE</scope>
    <source>
        <strain evidence="8">98B1</strain>
    </source>
</reference>
<dbReference type="EC" id="1.5.1.34" evidence="8"/>
<accession>A0AAJ6NBT4</accession>
<comment type="caution">
    <text evidence="8">The sequence shown here is derived from an EMBL/GenBank/DDBJ whole genome shotgun (WGS) entry which is preliminary data.</text>
</comment>
<organism evidence="8 9">
    <name type="scientific">Phocoenobacter skyensis</name>
    <dbReference type="NCBI Taxonomy" id="97481"/>
    <lineage>
        <taxon>Bacteria</taxon>
        <taxon>Pseudomonadati</taxon>
        <taxon>Pseudomonadota</taxon>
        <taxon>Gammaproteobacteria</taxon>
        <taxon>Pasteurellales</taxon>
        <taxon>Pasteurellaceae</taxon>
        <taxon>Phocoenobacter</taxon>
    </lineage>
</organism>
<dbReference type="PANTHER" id="PTHR43673:SF2">
    <property type="entry name" value="NITROREDUCTASE"/>
    <property type="match status" value="1"/>
</dbReference>
<dbReference type="EMBL" id="JASAYT010000001">
    <property type="protein sequence ID" value="MDP8173932.1"/>
    <property type="molecule type" value="Genomic_DNA"/>
</dbReference>
<dbReference type="InterPro" id="IPR029479">
    <property type="entry name" value="Nitroreductase"/>
</dbReference>
<dbReference type="GO" id="GO:0004155">
    <property type="term" value="F:6,7-dihydropteridine reductase activity"/>
    <property type="evidence" value="ECO:0007669"/>
    <property type="project" value="UniProtKB-EC"/>
</dbReference>
<keyword evidence="4" id="KW-0288">FMN</keyword>